<dbReference type="CDD" id="cd00446">
    <property type="entry name" value="GrpE"/>
    <property type="match status" value="1"/>
</dbReference>
<dbReference type="Gene3D" id="2.30.22.10">
    <property type="entry name" value="Head domain of nucleotide exchange factor GrpE"/>
    <property type="match status" value="1"/>
</dbReference>
<dbReference type="Proteomes" id="UP000440713">
    <property type="component" value="Unassembled WGS sequence"/>
</dbReference>
<dbReference type="GO" id="GO:0051082">
    <property type="term" value="F:unfolded protein binding"/>
    <property type="evidence" value="ECO:0007669"/>
    <property type="project" value="TreeGrafter"/>
</dbReference>
<dbReference type="EMBL" id="VUNE01000005">
    <property type="protein sequence ID" value="MST63057.1"/>
    <property type="molecule type" value="Genomic_DNA"/>
</dbReference>
<comment type="subcellular location">
    <subcellularLocation>
        <location evidence="1 10">Cytoplasm</location>
    </subcellularLocation>
</comment>
<feature type="coiled-coil region" evidence="13">
    <location>
        <begin position="64"/>
        <end position="91"/>
    </location>
</feature>
<comment type="function">
    <text evidence="7 10 11">Participates actively in the response to hyperosmotic and heat shock by preventing the aggregation of stress-denatured proteins, in association with DnaK and GrpE. It is the nucleotide exchange factor for DnaK and may function as a thermosensor. Unfolded proteins bind initially to DnaJ; upon interaction with the DnaJ-bound protein, DnaK hydrolyzes its bound ATP, resulting in the formation of a stable complex. GrpE releases ADP from DnaK; ATP binding to DnaK triggers the release of the substrate protein, thus completing the reaction cycle. Several rounds of ATP-dependent interactions between DnaJ, DnaK and GrpE are required for fully efficient folding.</text>
</comment>
<comment type="similarity">
    <text evidence="2 10 12">Belongs to the GrpE family.</text>
</comment>
<keyword evidence="4 10" id="KW-0963">Cytoplasm</keyword>
<feature type="region of interest" description="Disordered" evidence="14">
    <location>
        <begin position="1"/>
        <end position="57"/>
    </location>
</feature>
<proteinExistence type="inferred from homology"/>
<evidence type="ECO:0000313" key="15">
    <source>
        <dbReference type="EMBL" id="MST63057.1"/>
    </source>
</evidence>
<dbReference type="GO" id="GO:0051087">
    <property type="term" value="F:protein-folding chaperone binding"/>
    <property type="evidence" value="ECO:0007669"/>
    <property type="project" value="InterPro"/>
</dbReference>
<dbReference type="GO" id="GO:0000774">
    <property type="term" value="F:adenyl-nucleotide exchange factor activity"/>
    <property type="evidence" value="ECO:0007669"/>
    <property type="project" value="InterPro"/>
</dbReference>
<gene>
    <name evidence="10 15" type="primary">grpE</name>
    <name evidence="15" type="ORF">FYJ71_08915</name>
</gene>
<dbReference type="Gene3D" id="3.90.20.20">
    <property type="match status" value="1"/>
</dbReference>
<keyword evidence="16" id="KW-1185">Reference proteome</keyword>
<dbReference type="InterPro" id="IPR000740">
    <property type="entry name" value="GrpE"/>
</dbReference>
<accession>A0A6N7XI48</accession>
<evidence type="ECO:0000256" key="5">
    <source>
        <dbReference type="ARBA" id="ARBA00023016"/>
    </source>
</evidence>
<keyword evidence="13" id="KW-0175">Coiled coil</keyword>
<evidence type="ECO:0000256" key="14">
    <source>
        <dbReference type="SAM" id="MobiDB-lite"/>
    </source>
</evidence>
<organism evidence="15 16">
    <name type="scientific">Peptostreptococcus porci</name>
    <dbReference type="NCBI Taxonomy" id="2652282"/>
    <lineage>
        <taxon>Bacteria</taxon>
        <taxon>Bacillati</taxon>
        <taxon>Bacillota</taxon>
        <taxon>Clostridia</taxon>
        <taxon>Peptostreptococcales</taxon>
        <taxon>Peptostreptococcaceae</taxon>
        <taxon>Peptostreptococcus</taxon>
    </lineage>
</organism>
<comment type="caution">
    <text evidence="15">The sequence shown here is derived from an EMBL/GenBank/DDBJ whole genome shotgun (WGS) entry which is preliminary data.</text>
</comment>
<keyword evidence="6 10" id="KW-0143">Chaperone</keyword>
<feature type="compositionally biased region" description="Acidic residues" evidence="14">
    <location>
        <begin position="10"/>
        <end position="22"/>
    </location>
</feature>
<evidence type="ECO:0000256" key="10">
    <source>
        <dbReference type="HAMAP-Rule" id="MF_01151"/>
    </source>
</evidence>
<evidence type="ECO:0000256" key="3">
    <source>
        <dbReference type="ARBA" id="ARBA00011738"/>
    </source>
</evidence>
<evidence type="ECO:0000256" key="8">
    <source>
        <dbReference type="ARBA" id="ARBA00072274"/>
    </source>
</evidence>
<dbReference type="GO" id="GO:0006457">
    <property type="term" value="P:protein folding"/>
    <property type="evidence" value="ECO:0007669"/>
    <property type="project" value="InterPro"/>
</dbReference>
<dbReference type="FunFam" id="2.30.22.10:FF:000001">
    <property type="entry name" value="Protein GrpE"/>
    <property type="match status" value="1"/>
</dbReference>
<dbReference type="RefSeq" id="WP_154538536.1">
    <property type="nucleotide sequence ID" value="NZ_JAXDWS010000016.1"/>
</dbReference>
<evidence type="ECO:0000256" key="4">
    <source>
        <dbReference type="ARBA" id="ARBA00022490"/>
    </source>
</evidence>
<comment type="subunit">
    <text evidence="3 10">Homodimer.</text>
</comment>
<dbReference type="AlphaFoldDB" id="A0A6N7XI48"/>
<keyword evidence="5 10" id="KW-0346">Stress response</keyword>
<dbReference type="InterPro" id="IPR013805">
    <property type="entry name" value="GrpE_CC"/>
</dbReference>
<reference evidence="15 16" key="1">
    <citation type="submission" date="2019-08" db="EMBL/GenBank/DDBJ databases">
        <title>In-depth cultivation of the pig gut microbiome towards novel bacterial diversity and tailored functional studies.</title>
        <authorList>
            <person name="Wylensek D."/>
            <person name="Hitch T.C.A."/>
            <person name="Clavel T."/>
        </authorList>
    </citation>
    <scope>NUCLEOTIDE SEQUENCE [LARGE SCALE GENOMIC DNA]</scope>
    <source>
        <strain evidence="15 16">WCA-SAB-591-4A-A</strain>
    </source>
</reference>
<dbReference type="GO" id="GO:0042803">
    <property type="term" value="F:protein homodimerization activity"/>
    <property type="evidence" value="ECO:0007669"/>
    <property type="project" value="InterPro"/>
</dbReference>
<dbReference type="SUPFAM" id="SSF58014">
    <property type="entry name" value="Coiled-coil domain of nucleotide exchange factor GrpE"/>
    <property type="match status" value="1"/>
</dbReference>
<protein>
    <recommendedName>
        <fullName evidence="8 10">Protein GrpE</fullName>
    </recommendedName>
    <alternativeName>
        <fullName evidence="9 10">HSP-70 cofactor</fullName>
    </alternativeName>
</protein>
<evidence type="ECO:0000256" key="2">
    <source>
        <dbReference type="ARBA" id="ARBA00009054"/>
    </source>
</evidence>
<sequence>MENEKKDIDNLQDEVGVNEDIDTNVGMEQESLSDKEVLESESDGMSSNDDENSQNEECEPALKIGLLEKTIKEKEDAYLRLNAEYSNYRRRTSEEKLTIGLFANEKIMSELIPIIDNMERALSAFDDKESSMYQGVDLVYKQLIDALAKQGLEEICPKMGDDFDHNFHMAVLQEPSEEFEAGKVTMVLQKGYSLGKKVLRAAMVKVSS</sequence>
<feature type="compositionally biased region" description="Acidic residues" evidence="14">
    <location>
        <begin position="48"/>
        <end position="57"/>
    </location>
</feature>
<evidence type="ECO:0000256" key="7">
    <source>
        <dbReference type="ARBA" id="ARBA00053401"/>
    </source>
</evidence>
<evidence type="ECO:0000256" key="11">
    <source>
        <dbReference type="RuleBase" id="RU000639"/>
    </source>
</evidence>
<evidence type="ECO:0000256" key="13">
    <source>
        <dbReference type="SAM" id="Coils"/>
    </source>
</evidence>
<dbReference type="Pfam" id="PF01025">
    <property type="entry name" value="GrpE"/>
    <property type="match status" value="1"/>
</dbReference>
<dbReference type="HAMAP" id="MF_01151">
    <property type="entry name" value="GrpE"/>
    <property type="match status" value="1"/>
</dbReference>
<evidence type="ECO:0000256" key="6">
    <source>
        <dbReference type="ARBA" id="ARBA00023186"/>
    </source>
</evidence>
<dbReference type="PRINTS" id="PR00773">
    <property type="entry name" value="GRPEPROTEIN"/>
</dbReference>
<name>A0A6N7XI48_9FIRM</name>
<evidence type="ECO:0000313" key="16">
    <source>
        <dbReference type="Proteomes" id="UP000440713"/>
    </source>
</evidence>
<dbReference type="PROSITE" id="PS01071">
    <property type="entry name" value="GRPE"/>
    <property type="match status" value="1"/>
</dbReference>
<evidence type="ECO:0000256" key="1">
    <source>
        <dbReference type="ARBA" id="ARBA00004496"/>
    </source>
</evidence>
<dbReference type="PANTHER" id="PTHR21237">
    <property type="entry name" value="GRPE PROTEIN"/>
    <property type="match status" value="1"/>
</dbReference>
<evidence type="ECO:0000256" key="12">
    <source>
        <dbReference type="RuleBase" id="RU004478"/>
    </source>
</evidence>
<dbReference type="InterPro" id="IPR009012">
    <property type="entry name" value="GrpE_head"/>
</dbReference>
<dbReference type="NCBIfam" id="NF010738">
    <property type="entry name" value="PRK14140.1"/>
    <property type="match status" value="1"/>
</dbReference>
<dbReference type="PANTHER" id="PTHR21237:SF23">
    <property type="entry name" value="GRPE PROTEIN HOMOLOG, MITOCHONDRIAL"/>
    <property type="match status" value="1"/>
</dbReference>
<dbReference type="SUPFAM" id="SSF51064">
    <property type="entry name" value="Head domain of nucleotide exchange factor GrpE"/>
    <property type="match status" value="1"/>
</dbReference>
<evidence type="ECO:0000256" key="9">
    <source>
        <dbReference type="ARBA" id="ARBA00076414"/>
    </source>
</evidence>
<dbReference type="GO" id="GO:0005737">
    <property type="term" value="C:cytoplasm"/>
    <property type="evidence" value="ECO:0007669"/>
    <property type="project" value="UniProtKB-SubCell"/>
</dbReference>